<comment type="subunit">
    <text evidence="3">Heterodimer of an alpha and a beta subunit.</text>
</comment>
<name>A0A179FZK4_METCM</name>
<evidence type="ECO:0000256" key="2">
    <source>
        <dbReference type="ARBA" id="ARBA00010497"/>
    </source>
</evidence>
<dbReference type="Gene3D" id="1.50.10.20">
    <property type="match status" value="1"/>
</dbReference>
<dbReference type="GO" id="GO:0004663">
    <property type="term" value="F:Rab geranylgeranyltransferase activity"/>
    <property type="evidence" value="ECO:0007669"/>
    <property type="project" value="UniProtKB-EC"/>
</dbReference>
<dbReference type="Proteomes" id="UP000078397">
    <property type="component" value="Unassembled WGS sequence"/>
</dbReference>
<keyword evidence="9" id="KW-0862">Zinc</keyword>
<evidence type="ECO:0000256" key="11">
    <source>
        <dbReference type="ARBA" id="ARBA00032766"/>
    </source>
</evidence>
<gene>
    <name evidence="16" type="ORF">VFPPC_03063</name>
</gene>
<keyword evidence="5" id="KW-0637">Prenyltransferase</keyword>
<feature type="region of interest" description="Disordered" evidence="14">
    <location>
        <begin position="639"/>
        <end position="660"/>
    </location>
</feature>
<dbReference type="InterPro" id="IPR045089">
    <property type="entry name" value="PGGT1B-like"/>
</dbReference>
<feature type="compositionally biased region" description="Basic residues" evidence="14">
    <location>
        <begin position="400"/>
        <end position="409"/>
    </location>
</feature>
<evidence type="ECO:0000256" key="6">
    <source>
        <dbReference type="ARBA" id="ARBA00022679"/>
    </source>
</evidence>
<evidence type="ECO:0000256" key="14">
    <source>
        <dbReference type="SAM" id="MobiDB-lite"/>
    </source>
</evidence>
<keyword evidence="7" id="KW-0479">Metal-binding</keyword>
<feature type="compositionally biased region" description="Polar residues" evidence="14">
    <location>
        <begin position="390"/>
        <end position="399"/>
    </location>
</feature>
<dbReference type="KEGG" id="pchm:VFPPC_03063"/>
<evidence type="ECO:0000256" key="9">
    <source>
        <dbReference type="ARBA" id="ARBA00022833"/>
    </source>
</evidence>
<dbReference type="GeneID" id="28846606"/>
<evidence type="ECO:0000256" key="1">
    <source>
        <dbReference type="ARBA" id="ARBA00001947"/>
    </source>
</evidence>
<dbReference type="EMBL" id="LSBJ02000002">
    <property type="protein sequence ID" value="OAQ70620.1"/>
    <property type="molecule type" value="Genomic_DNA"/>
</dbReference>
<evidence type="ECO:0000256" key="7">
    <source>
        <dbReference type="ARBA" id="ARBA00022723"/>
    </source>
</evidence>
<evidence type="ECO:0000256" key="4">
    <source>
        <dbReference type="ARBA" id="ARBA00012656"/>
    </source>
</evidence>
<accession>A0A179FZK4</accession>
<keyword evidence="8" id="KW-0677">Repeat</keyword>
<organism evidence="16 17">
    <name type="scientific">Pochonia chlamydosporia 170</name>
    <dbReference type="NCBI Taxonomy" id="1380566"/>
    <lineage>
        <taxon>Eukaryota</taxon>
        <taxon>Fungi</taxon>
        <taxon>Dikarya</taxon>
        <taxon>Ascomycota</taxon>
        <taxon>Pezizomycotina</taxon>
        <taxon>Sordariomycetes</taxon>
        <taxon>Hypocreomycetidae</taxon>
        <taxon>Hypocreales</taxon>
        <taxon>Clavicipitaceae</taxon>
        <taxon>Pochonia</taxon>
    </lineage>
</organism>
<evidence type="ECO:0000313" key="16">
    <source>
        <dbReference type="EMBL" id="OAQ70620.1"/>
    </source>
</evidence>
<comment type="similarity">
    <text evidence="2">Belongs to the protein prenyltransferase subunit beta family.</text>
</comment>
<dbReference type="OrthoDB" id="5428259at2759"/>
<dbReference type="GO" id="GO:0005968">
    <property type="term" value="C:Rab-protein geranylgeranyltransferase complex"/>
    <property type="evidence" value="ECO:0007669"/>
    <property type="project" value="TreeGrafter"/>
</dbReference>
<dbReference type="InterPro" id="IPR008930">
    <property type="entry name" value="Terpenoid_cyclase/PrenylTrfase"/>
</dbReference>
<dbReference type="PANTHER" id="PTHR11774">
    <property type="entry name" value="GERANYLGERANYL TRANSFERASE TYPE BETA SUBUNIT"/>
    <property type="match status" value="1"/>
</dbReference>
<protein>
    <recommendedName>
        <fullName evidence="13">Geranylgeranyl transferase type-2 subunit beta</fullName>
        <ecNumber evidence="4">2.5.1.60</ecNumber>
    </recommendedName>
    <alternativeName>
        <fullName evidence="10">Geranylgeranyl transferase type II subunit beta</fullName>
    </alternativeName>
    <alternativeName>
        <fullName evidence="11">Type II protein geranyl-geranyltransferase subunit beta</fullName>
    </alternativeName>
</protein>
<reference evidence="16 17" key="1">
    <citation type="journal article" date="2016" name="PLoS Pathog.">
        <title>Biosynthesis of antibiotic leucinostatins in bio-control fungus Purpureocillium lilacinum and their inhibition on phytophthora revealed by genome mining.</title>
        <authorList>
            <person name="Wang G."/>
            <person name="Liu Z."/>
            <person name="Lin R."/>
            <person name="Li E."/>
            <person name="Mao Z."/>
            <person name="Ling J."/>
            <person name="Yang Y."/>
            <person name="Yin W.B."/>
            <person name="Xie B."/>
        </authorList>
    </citation>
    <scope>NUCLEOTIDE SEQUENCE [LARGE SCALE GENOMIC DNA]</scope>
    <source>
        <strain evidence="16">170</strain>
    </source>
</reference>
<dbReference type="Pfam" id="PF00432">
    <property type="entry name" value="Prenyltrans"/>
    <property type="match status" value="1"/>
</dbReference>
<feature type="compositionally biased region" description="Basic and acidic residues" evidence="14">
    <location>
        <begin position="562"/>
        <end position="576"/>
    </location>
</feature>
<feature type="domain" description="Prenyltransferase alpha-alpha toroid" evidence="15">
    <location>
        <begin position="13"/>
        <end position="287"/>
    </location>
</feature>
<keyword evidence="6" id="KW-0808">Transferase</keyword>
<evidence type="ECO:0000259" key="15">
    <source>
        <dbReference type="Pfam" id="PF00432"/>
    </source>
</evidence>
<feature type="region of interest" description="Disordered" evidence="14">
    <location>
        <begin position="511"/>
        <end position="578"/>
    </location>
</feature>
<dbReference type="EC" id="2.5.1.60" evidence="4"/>
<dbReference type="GO" id="GO:0046872">
    <property type="term" value="F:metal ion binding"/>
    <property type="evidence" value="ECO:0007669"/>
    <property type="project" value="UniProtKB-KW"/>
</dbReference>
<sequence>MAQTGIPSQVPQLAVDAHVKYVQSLDTKKDELEYWLTEHLRLNGVYWGLTAIHLLRQPNALPPQETIDFVLSCQHENGGFGAAPGHDAHMLSTVSAVQILAMVDGLDELDTRGPGKDKVAKYIADLQDPKTGSFYGDEWGEDDTRFLYAALNALSLLGALSLVNLDKAVSHIQSCANFDGGYGVKPGAESHSGQIFTCLAALSIADRLDVVNQEKLGCWLSERQTPGGGLNGRPEKKEDVCYSWWVLASLAILKRTHYIDHDALIAFILSSQDTENGGISDRPEDEDMASSLESTRDCTPVSTNKNIPLHCTVCPETPRFSDVSHLLTHIASKGHLHHETQTKLKAHQDIAASVTLQQYESWYKDNGIEELLVERMKAKQKKEAARNSRTRNSTPSVVSKTRRKSKRPSQKTIVKSEQDELTEDFPLFSGFFPSENDVELDEELASGDMLSLKGQVWPGMGKMDLANEDMKRTRNQRKPNSVIEKMKHTSEGIEPTQVVMTPDLEVERVKGVYDSSSPIPGQEEETPKKTTRPKRKRSQALTEISANIPRRAGRRSGRRNGQSKDKVTPDPRKDDGLAPVTANMQSLRHGNDVFRDDDDALSGIYGDRVFTTPSRHDQRPDVRNRFGLYPFARISQSPLISPTPSSRDVSSRLFSGRNTQRPRVQGSVFDNYGVHANFGANGQSEAASYTINDPSMYNYSSRLPFVPCNNNNTSGNYMFRYNSSSHLQPKSERHQSPAQAELVTGSGNPQYLHLSESNPLFTEDRSIFGSYHAIGPSQSLSSFSMQRMGQCDHHGQDDNAAVGGAIKMESHFNDMMTNVATGECKQTAFTETDVWTSSETLDL</sequence>
<comment type="caution">
    <text evidence="16">The sequence shown here is derived from an EMBL/GenBank/DDBJ whole genome shotgun (WGS) entry which is preliminary data.</text>
</comment>
<evidence type="ECO:0000256" key="13">
    <source>
        <dbReference type="ARBA" id="ARBA00069127"/>
    </source>
</evidence>
<dbReference type="FunFam" id="1.50.10.20:FF:000012">
    <property type="entry name" value="Geranylgeranyl transferase type-2 subunit beta"/>
    <property type="match status" value="1"/>
</dbReference>
<evidence type="ECO:0000256" key="5">
    <source>
        <dbReference type="ARBA" id="ARBA00022602"/>
    </source>
</evidence>
<feature type="region of interest" description="Disordered" evidence="14">
    <location>
        <begin position="379"/>
        <end position="418"/>
    </location>
</feature>
<dbReference type="RefSeq" id="XP_018147157.1">
    <property type="nucleotide sequence ID" value="XM_018282612.1"/>
</dbReference>
<comment type="catalytic activity">
    <reaction evidence="12">
        <text>geranylgeranyl diphosphate + L-cysteinyl-[protein] = S-geranylgeranyl-L-cysteinyl-[protein] + diphosphate</text>
        <dbReference type="Rhea" id="RHEA:21240"/>
        <dbReference type="Rhea" id="RHEA-COMP:10131"/>
        <dbReference type="Rhea" id="RHEA-COMP:11537"/>
        <dbReference type="ChEBI" id="CHEBI:29950"/>
        <dbReference type="ChEBI" id="CHEBI:33019"/>
        <dbReference type="ChEBI" id="CHEBI:57533"/>
        <dbReference type="ChEBI" id="CHEBI:86021"/>
        <dbReference type="EC" id="2.5.1.60"/>
    </reaction>
</comment>
<evidence type="ECO:0000256" key="10">
    <source>
        <dbReference type="ARBA" id="ARBA00030816"/>
    </source>
</evidence>
<comment type="cofactor">
    <cofactor evidence="1">
        <name>Zn(2+)</name>
        <dbReference type="ChEBI" id="CHEBI:29105"/>
    </cofactor>
</comment>
<dbReference type="CDD" id="cd02894">
    <property type="entry name" value="GGTase-II"/>
    <property type="match status" value="1"/>
</dbReference>
<evidence type="ECO:0000256" key="12">
    <source>
        <dbReference type="ARBA" id="ARBA00047658"/>
    </source>
</evidence>
<dbReference type="STRING" id="1380566.A0A179FZK4"/>
<evidence type="ECO:0000256" key="3">
    <source>
        <dbReference type="ARBA" id="ARBA00011355"/>
    </source>
</evidence>
<dbReference type="InterPro" id="IPR026873">
    <property type="entry name" value="Ptb1"/>
</dbReference>
<dbReference type="GO" id="GO:0072657">
    <property type="term" value="P:protein localization to membrane"/>
    <property type="evidence" value="ECO:0007669"/>
    <property type="project" value="UniProtKB-ARBA"/>
</dbReference>
<proteinExistence type="inferred from homology"/>
<evidence type="ECO:0000313" key="17">
    <source>
        <dbReference type="Proteomes" id="UP000078397"/>
    </source>
</evidence>
<evidence type="ECO:0000256" key="8">
    <source>
        <dbReference type="ARBA" id="ARBA00022737"/>
    </source>
</evidence>
<dbReference type="AlphaFoldDB" id="A0A179FZK4"/>
<dbReference type="InterPro" id="IPR001330">
    <property type="entry name" value="Prenyltrans"/>
</dbReference>
<dbReference type="PANTHER" id="PTHR11774:SF11">
    <property type="entry name" value="GERANYLGERANYL TRANSFERASE TYPE-2 SUBUNIT BETA"/>
    <property type="match status" value="1"/>
</dbReference>
<dbReference type="SUPFAM" id="SSF48239">
    <property type="entry name" value="Terpenoid cyclases/Protein prenyltransferases"/>
    <property type="match status" value="1"/>
</dbReference>
<keyword evidence="17" id="KW-1185">Reference proteome</keyword>
<feature type="compositionally biased region" description="Basic residues" evidence="14">
    <location>
        <begin position="529"/>
        <end position="538"/>
    </location>
</feature>